<dbReference type="Gene3D" id="1.25.40.10">
    <property type="entry name" value="Tetratricopeptide repeat domain"/>
    <property type="match status" value="1"/>
</dbReference>
<dbReference type="PANTHER" id="PTHR47691">
    <property type="entry name" value="REGULATOR-RELATED"/>
    <property type="match status" value="1"/>
</dbReference>
<dbReference type="OrthoDB" id="6161812at2759"/>
<proteinExistence type="predicted"/>
<accession>A0A0A2L4H8</accession>
<dbReference type="EMBL" id="JQGA01000717">
    <property type="protein sequence ID" value="KGO74051.1"/>
    <property type="molecule type" value="Genomic_DNA"/>
</dbReference>
<dbReference type="AlphaFoldDB" id="A0A0A2L4H8"/>
<dbReference type="Pfam" id="PF25000">
    <property type="entry name" value="DUF7779"/>
    <property type="match status" value="1"/>
</dbReference>
<evidence type="ECO:0000313" key="2">
    <source>
        <dbReference type="EMBL" id="KGO74051.1"/>
    </source>
</evidence>
<dbReference type="InterPro" id="IPR019734">
    <property type="entry name" value="TPR_rpt"/>
</dbReference>
<dbReference type="OMA" id="CKCHERA"/>
<dbReference type="Proteomes" id="UP000030104">
    <property type="component" value="Unassembled WGS sequence"/>
</dbReference>
<sequence length="504" mass="58050">MEFLQFTGIEGHLEEVKEIGNRLGGLPLALAQMTGIIRLGFLTYSEFLRLYNEPEEAADIHDTVLQPLRKTARGNLSTIWAFEQLSDTARILLEISSFLNPDCIQEDLLTKFATNVNNPSYPKKRGLFFAARKQLIGASLFRHNQETKEYWMHRVTQDVTRAKVQPEQQLKIFLSVVCIILEAWPTQGVGDHDITLWNKCEALCPHVISLQDAYSTYFARDDAWSRVEFSTLLSRAGWYQHSRGQSHLVRPLLETALKICPRRNCETDRDLESDILYTLGAIANETNDAEGCMKYTMNFFKIRVKVAEETGEVDERLARSHNQIGIPLMMFGKYQEAEEAFSTSAQKYEDVPNYTKDKRSLPLVNLGLAYWLQGRLERASEVLELGLADREELYGSMDNYDFRTGRFLYALGNVRFSQGLLGQSEEFHRRALQQFQSTIGNHHHRTADVCHRMAQHCLRKGLLDEATRLFRSAASMRRKLTVLRPDEMDLTEHDFDCLVTFWSR</sequence>
<evidence type="ECO:0000259" key="1">
    <source>
        <dbReference type="Pfam" id="PF25000"/>
    </source>
</evidence>
<protein>
    <submittedName>
        <fullName evidence="2">Tetratricopeptide-like helical</fullName>
    </submittedName>
</protein>
<gene>
    <name evidence="2" type="ORF">PITC_097370</name>
</gene>
<keyword evidence="3" id="KW-1185">Reference proteome</keyword>
<dbReference type="STRING" id="40296.A0A0A2L4H8"/>
<organism evidence="2 3">
    <name type="scientific">Penicillium italicum</name>
    <name type="common">Blue mold</name>
    <dbReference type="NCBI Taxonomy" id="40296"/>
    <lineage>
        <taxon>Eukaryota</taxon>
        <taxon>Fungi</taxon>
        <taxon>Dikarya</taxon>
        <taxon>Ascomycota</taxon>
        <taxon>Pezizomycotina</taxon>
        <taxon>Eurotiomycetes</taxon>
        <taxon>Eurotiomycetidae</taxon>
        <taxon>Eurotiales</taxon>
        <taxon>Aspergillaceae</taxon>
        <taxon>Penicillium</taxon>
    </lineage>
</organism>
<reference evidence="2 3" key="1">
    <citation type="journal article" date="2015" name="Mol. Plant Microbe Interact.">
        <title>Genome, transcriptome, and functional analyses of Penicillium expansum provide new insights into secondary metabolism and pathogenicity.</title>
        <authorList>
            <person name="Ballester A.R."/>
            <person name="Marcet-Houben M."/>
            <person name="Levin E."/>
            <person name="Sela N."/>
            <person name="Selma-Lazaro C."/>
            <person name="Carmona L."/>
            <person name="Wisniewski M."/>
            <person name="Droby S."/>
            <person name="Gonzalez-Candelas L."/>
            <person name="Gabaldon T."/>
        </authorList>
    </citation>
    <scope>NUCLEOTIDE SEQUENCE [LARGE SCALE GENOMIC DNA]</scope>
    <source>
        <strain evidence="2 3">PHI-1</strain>
    </source>
</reference>
<comment type="caution">
    <text evidence="2">The sequence shown here is derived from an EMBL/GenBank/DDBJ whole genome shotgun (WGS) entry which is preliminary data.</text>
</comment>
<dbReference type="SUPFAM" id="SSF48452">
    <property type="entry name" value="TPR-like"/>
    <property type="match status" value="1"/>
</dbReference>
<dbReference type="InterPro" id="IPR011990">
    <property type="entry name" value="TPR-like_helical_dom_sf"/>
</dbReference>
<feature type="domain" description="DUF7779" evidence="1">
    <location>
        <begin position="80"/>
        <end position="168"/>
    </location>
</feature>
<dbReference type="PANTHER" id="PTHR47691:SF3">
    <property type="entry name" value="HTH-TYPE TRANSCRIPTIONAL REGULATOR RV0890C-RELATED"/>
    <property type="match status" value="1"/>
</dbReference>
<dbReference type="SMART" id="SM00028">
    <property type="entry name" value="TPR"/>
    <property type="match status" value="4"/>
</dbReference>
<name>A0A0A2L4H8_PENIT</name>
<dbReference type="InterPro" id="IPR056681">
    <property type="entry name" value="DUF7779"/>
</dbReference>
<dbReference type="PhylomeDB" id="A0A0A2L4H8"/>
<dbReference type="Pfam" id="PF13424">
    <property type="entry name" value="TPR_12"/>
    <property type="match status" value="2"/>
</dbReference>
<evidence type="ECO:0000313" key="3">
    <source>
        <dbReference type="Proteomes" id="UP000030104"/>
    </source>
</evidence>
<dbReference type="HOGENOM" id="CLU_554416_0_0_1"/>